<name>A0A0F9VDB4_9ZZZZ</name>
<accession>A0A0F9VDB4</accession>
<reference evidence="2" key="1">
    <citation type="journal article" date="2015" name="Nature">
        <title>Complex archaea that bridge the gap between prokaryotes and eukaryotes.</title>
        <authorList>
            <person name="Spang A."/>
            <person name="Saw J.H."/>
            <person name="Jorgensen S.L."/>
            <person name="Zaremba-Niedzwiedzka K."/>
            <person name="Martijn J."/>
            <person name="Lind A.E."/>
            <person name="van Eijk R."/>
            <person name="Schleper C."/>
            <person name="Guy L."/>
            <person name="Ettema T.J."/>
        </authorList>
    </citation>
    <scope>NUCLEOTIDE SEQUENCE</scope>
</reference>
<protein>
    <recommendedName>
        <fullName evidence="1">HNH nuclease domain-containing protein</fullName>
    </recommendedName>
</protein>
<organism evidence="2">
    <name type="scientific">marine sediment metagenome</name>
    <dbReference type="NCBI Taxonomy" id="412755"/>
    <lineage>
        <taxon>unclassified sequences</taxon>
        <taxon>metagenomes</taxon>
        <taxon>ecological metagenomes</taxon>
    </lineage>
</organism>
<dbReference type="Pfam" id="PF13392">
    <property type="entry name" value="HNH_3"/>
    <property type="match status" value="1"/>
</dbReference>
<gene>
    <name evidence="2" type="ORF">LCGC14_0498670</name>
</gene>
<proteinExistence type="predicted"/>
<feature type="domain" description="HNH nuclease" evidence="1">
    <location>
        <begin position="40"/>
        <end position="83"/>
    </location>
</feature>
<evidence type="ECO:0000313" key="2">
    <source>
        <dbReference type="EMBL" id="KKN63763.1"/>
    </source>
</evidence>
<sequence length="136" mass="16212">MITAFERFLAKIDIVDDCWVWTGSKRGRGYGGFWFNRHQVYVHRFAYQVYIGPIPEGLQIDHLCRNLVCINPQHLEVVTQKENIFRGENFTAINAAKTHCPQGHPYDLFNTYFSLEGERKCRICRRDFERLRYHRV</sequence>
<dbReference type="Gene3D" id="3.90.75.20">
    <property type="match status" value="1"/>
</dbReference>
<comment type="caution">
    <text evidence="2">The sequence shown here is derived from an EMBL/GenBank/DDBJ whole genome shotgun (WGS) entry which is preliminary data.</text>
</comment>
<dbReference type="InterPro" id="IPR003615">
    <property type="entry name" value="HNH_nuc"/>
</dbReference>
<dbReference type="InterPro" id="IPR044925">
    <property type="entry name" value="His-Me_finger_sf"/>
</dbReference>
<dbReference type="SUPFAM" id="SSF54060">
    <property type="entry name" value="His-Me finger endonucleases"/>
    <property type="match status" value="1"/>
</dbReference>
<evidence type="ECO:0000259" key="1">
    <source>
        <dbReference type="Pfam" id="PF13392"/>
    </source>
</evidence>
<dbReference type="EMBL" id="LAZR01000580">
    <property type="protein sequence ID" value="KKN63763.1"/>
    <property type="molecule type" value="Genomic_DNA"/>
</dbReference>
<dbReference type="AlphaFoldDB" id="A0A0F9VDB4"/>